<comment type="caution">
    <text evidence="1">The sequence shown here is derived from an EMBL/GenBank/DDBJ whole genome shotgun (WGS) entry which is preliminary data.</text>
</comment>
<protein>
    <submittedName>
        <fullName evidence="1">Uncharacterized protein</fullName>
    </submittedName>
</protein>
<gene>
    <name evidence="1" type="ORF">BDP27DRAFT_1421549</name>
</gene>
<name>A0A9P5PUU5_9AGAR</name>
<dbReference type="Proteomes" id="UP000772434">
    <property type="component" value="Unassembled WGS sequence"/>
</dbReference>
<reference evidence="1" key="1">
    <citation type="submission" date="2020-11" db="EMBL/GenBank/DDBJ databases">
        <authorList>
            <consortium name="DOE Joint Genome Institute"/>
            <person name="Ahrendt S."/>
            <person name="Riley R."/>
            <person name="Andreopoulos W."/>
            <person name="Labutti K."/>
            <person name="Pangilinan J."/>
            <person name="Ruiz-Duenas F.J."/>
            <person name="Barrasa J.M."/>
            <person name="Sanchez-Garcia M."/>
            <person name="Camarero S."/>
            <person name="Miyauchi S."/>
            <person name="Serrano A."/>
            <person name="Linde D."/>
            <person name="Babiker R."/>
            <person name="Drula E."/>
            <person name="Ayuso-Fernandez I."/>
            <person name="Pacheco R."/>
            <person name="Padilla G."/>
            <person name="Ferreira P."/>
            <person name="Barriuso J."/>
            <person name="Kellner H."/>
            <person name="Castanera R."/>
            <person name="Alfaro M."/>
            <person name="Ramirez L."/>
            <person name="Pisabarro A.G."/>
            <person name="Kuo A."/>
            <person name="Tritt A."/>
            <person name="Lipzen A."/>
            <person name="He G."/>
            <person name="Yan M."/>
            <person name="Ng V."/>
            <person name="Cullen D."/>
            <person name="Martin F."/>
            <person name="Rosso M.-N."/>
            <person name="Henrissat B."/>
            <person name="Hibbett D."/>
            <person name="Martinez A.T."/>
            <person name="Grigoriev I.V."/>
        </authorList>
    </citation>
    <scope>NUCLEOTIDE SEQUENCE</scope>
    <source>
        <strain evidence="1">AH 40177</strain>
    </source>
</reference>
<organism evidence="1 2">
    <name type="scientific">Rhodocollybia butyracea</name>
    <dbReference type="NCBI Taxonomy" id="206335"/>
    <lineage>
        <taxon>Eukaryota</taxon>
        <taxon>Fungi</taxon>
        <taxon>Dikarya</taxon>
        <taxon>Basidiomycota</taxon>
        <taxon>Agaricomycotina</taxon>
        <taxon>Agaricomycetes</taxon>
        <taxon>Agaricomycetidae</taxon>
        <taxon>Agaricales</taxon>
        <taxon>Marasmiineae</taxon>
        <taxon>Omphalotaceae</taxon>
        <taxon>Rhodocollybia</taxon>
    </lineage>
</organism>
<dbReference type="EMBL" id="JADNRY010000056">
    <property type="protein sequence ID" value="KAF9068922.1"/>
    <property type="molecule type" value="Genomic_DNA"/>
</dbReference>
<dbReference type="AlphaFoldDB" id="A0A9P5PUU5"/>
<evidence type="ECO:0000313" key="1">
    <source>
        <dbReference type="EMBL" id="KAF9068922.1"/>
    </source>
</evidence>
<evidence type="ECO:0000313" key="2">
    <source>
        <dbReference type="Proteomes" id="UP000772434"/>
    </source>
</evidence>
<sequence>MSWQFFLHLAGQAIFFAVQIPESALSHPIPSLRASPSRPYTLYFDCTSTLALMSCLALSVFVNAAPQPVFHDSQISARSLDQPLSLSRRAEVTPAVTPAEVESTPAGVPLTPAEALAAGFSVAPTFSCSTGVKPADWIRIKDNIRTLFSGLKEQLGIKKQLELREEYLMYIPSGQYPRKCGSVSRQRYLTFVGPAVCEGTCSVFIYRKDRAETATIRSATGKNIVKLILRYPILP</sequence>
<keyword evidence="2" id="KW-1185">Reference proteome</keyword>
<accession>A0A9P5PUU5</accession>
<proteinExistence type="predicted"/>